<gene>
    <name evidence="1" type="ORF">T05_6907</name>
</gene>
<dbReference type="Proteomes" id="UP000055048">
    <property type="component" value="Unassembled WGS sequence"/>
</dbReference>
<name>A0A0V0UD13_9BILA</name>
<protein>
    <submittedName>
        <fullName evidence="1">Uncharacterized protein</fullName>
    </submittedName>
</protein>
<keyword evidence="2" id="KW-1185">Reference proteome</keyword>
<evidence type="ECO:0000313" key="1">
    <source>
        <dbReference type="EMBL" id="KRX48993.1"/>
    </source>
</evidence>
<sequence length="108" mass="12778">MNLIFSKKITWHVCRSLAKDVHKVCMYIENNVSIINKHDLSIGIIFENYGKQRCSSIDCMAAAMEFEFFEIDLEVDKIEKRKFPMRNANMQSFLQRSINKRVNRKSNK</sequence>
<accession>A0A0V0UD13</accession>
<evidence type="ECO:0000313" key="2">
    <source>
        <dbReference type="Proteomes" id="UP000055048"/>
    </source>
</evidence>
<reference evidence="1 2" key="1">
    <citation type="submission" date="2015-01" db="EMBL/GenBank/DDBJ databases">
        <title>Evolution of Trichinella species and genotypes.</title>
        <authorList>
            <person name="Korhonen P.K."/>
            <person name="Edoardo P."/>
            <person name="Giuseppe L.R."/>
            <person name="Gasser R.B."/>
        </authorList>
    </citation>
    <scope>NUCLEOTIDE SEQUENCE [LARGE SCALE GENOMIC DNA]</scope>
    <source>
        <strain evidence="1">ISS417</strain>
    </source>
</reference>
<organism evidence="1 2">
    <name type="scientific">Trichinella murrelli</name>
    <dbReference type="NCBI Taxonomy" id="144512"/>
    <lineage>
        <taxon>Eukaryota</taxon>
        <taxon>Metazoa</taxon>
        <taxon>Ecdysozoa</taxon>
        <taxon>Nematoda</taxon>
        <taxon>Enoplea</taxon>
        <taxon>Dorylaimia</taxon>
        <taxon>Trichinellida</taxon>
        <taxon>Trichinellidae</taxon>
        <taxon>Trichinella</taxon>
    </lineage>
</organism>
<dbReference type="EMBL" id="JYDJ01000021">
    <property type="protein sequence ID" value="KRX48993.1"/>
    <property type="molecule type" value="Genomic_DNA"/>
</dbReference>
<dbReference type="OrthoDB" id="10558066at2759"/>
<proteinExistence type="predicted"/>
<dbReference type="AlphaFoldDB" id="A0A0V0UD13"/>
<comment type="caution">
    <text evidence="1">The sequence shown here is derived from an EMBL/GenBank/DDBJ whole genome shotgun (WGS) entry which is preliminary data.</text>
</comment>